<dbReference type="AlphaFoldDB" id="A0A350HAH6"/>
<name>A0A350HAH6_UNCW3</name>
<dbReference type="GO" id="GO:0006508">
    <property type="term" value="P:proteolysis"/>
    <property type="evidence" value="ECO:0007669"/>
    <property type="project" value="InterPro"/>
</dbReference>
<comment type="caution">
    <text evidence="2">The sequence shown here is derived from an EMBL/GenBank/DDBJ whole genome shotgun (WGS) entry which is preliminary data.</text>
</comment>
<feature type="domain" description="Peptidase M6-like" evidence="1">
    <location>
        <begin position="88"/>
        <end position="125"/>
    </location>
</feature>
<dbReference type="InterPro" id="IPR008757">
    <property type="entry name" value="Peptidase_M6-like_domain"/>
</dbReference>
<reference evidence="2 3" key="1">
    <citation type="journal article" date="2018" name="Nat. Biotechnol.">
        <title>A standardized bacterial taxonomy based on genome phylogeny substantially revises the tree of life.</title>
        <authorList>
            <person name="Parks D.H."/>
            <person name="Chuvochina M."/>
            <person name="Waite D.W."/>
            <person name="Rinke C."/>
            <person name="Skarshewski A."/>
            <person name="Chaumeil P.A."/>
            <person name="Hugenholtz P."/>
        </authorList>
    </citation>
    <scope>NUCLEOTIDE SEQUENCE [LARGE SCALE GENOMIC DNA]</scope>
    <source>
        <strain evidence="2">UBA9956</strain>
    </source>
</reference>
<dbReference type="GO" id="GO:0008233">
    <property type="term" value="F:peptidase activity"/>
    <property type="evidence" value="ECO:0007669"/>
    <property type="project" value="InterPro"/>
</dbReference>
<evidence type="ECO:0000313" key="2">
    <source>
        <dbReference type="EMBL" id="HAV92542.1"/>
    </source>
</evidence>
<sequence length="133" mass="14537">MLRDALFEAEMEGGIDFTKYDAVIIFHAGSMWQTDYLYDSPFDLPAVYVQGADYVFGQPITVGGKSFNDGIIYSETGNQDGGTAFIQGGLAHEFAHQLGIYDLYDTSGRRMGMGGWALQGTGNWNLNGLVPPH</sequence>
<dbReference type="Proteomes" id="UP000264062">
    <property type="component" value="Unassembled WGS sequence"/>
</dbReference>
<feature type="non-terminal residue" evidence="2">
    <location>
        <position position="133"/>
    </location>
</feature>
<accession>A0A350HAH6</accession>
<protein>
    <recommendedName>
        <fullName evidence="1">Peptidase M6-like domain-containing protein</fullName>
    </recommendedName>
</protein>
<proteinExistence type="predicted"/>
<dbReference type="Pfam" id="PF05547">
    <property type="entry name" value="Peptidase_M6"/>
    <property type="match status" value="1"/>
</dbReference>
<evidence type="ECO:0000313" key="3">
    <source>
        <dbReference type="Proteomes" id="UP000264062"/>
    </source>
</evidence>
<organism evidence="2 3">
    <name type="scientific">candidate division WOR-3 bacterium</name>
    <dbReference type="NCBI Taxonomy" id="2052148"/>
    <lineage>
        <taxon>Bacteria</taxon>
        <taxon>Bacteria division WOR-3</taxon>
    </lineage>
</organism>
<gene>
    <name evidence="2" type="ORF">DCW38_05100</name>
</gene>
<dbReference type="EMBL" id="DMZY01000150">
    <property type="protein sequence ID" value="HAV92542.1"/>
    <property type="molecule type" value="Genomic_DNA"/>
</dbReference>
<evidence type="ECO:0000259" key="1">
    <source>
        <dbReference type="Pfam" id="PF05547"/>
    </source>
</evidence>